<keyword evidence="11" id="KW-1185">Reference proteome</keyword>
<evidence type="ECO:0000256" key="4">
    <source>
        <dbReference type="ARBA" id="ARBA00022692"/>
    </source>
</evidence>
<name>A0A9W5X4C2_9BACI</name>
<dbReference type="Proteomes" id="UP000621492">
    <property type="component" value="Unassembled WGS sequence"/>
</dbReference>
<dbReference type="Pfam" id="PF00528">
    <property type="entry name" value="BPD_transp_1"/>
    <property type="match status" value="1"/>
</dbReference>
<evidence type="ECO:0000256" key="5">
    <source>
        <dbReference type="ARBA" id="ARBA00022989"/>
    </source>
</evidence>
<proteinExistence type="inferred from homology"/>
<dbReference type="SUPFAM" id="SSF160964">
    <property type="entry name" value="MalF N-terminal region-like"/>
    <property type="match status" value="1"/>
</dbReference>
<comment type="subcellular location">
    <subcellularLocation>
        <location evidence="1 7">Cell membrane</location>
        <topology evidence="1 7">Multi-pass membrane protein</topology>
    </subcellularLocation>
</comment>
<comment type="caution">
    <text evidence="10">The sequence shown here is derived from an EMBL/GenBank/DDBJ whole genome shotgun (WGS) entry which is preliminary data.</text>
</comment>
<dbReference type="PROSITE" id="PS50928">
    <property type="entry name" value="ABC_TM1"/>
    <property type="match status" value="1"/>
</dbReference>
<evidence type="ECO:0000313" key="10">
    <source>
        <dbReference type="EMBL" id="GGB32913.1"/>
    </source>
</evidence>
<reference evidence="10" key="1">
    <citation type="journal article" date="2014" name="Int. J. Syst. Evol. Microbiol.">
        <title>Complete genome sequence of Corynebacterium casei LMG S-19264T (=DSM 44701T), isolated from a smear-ripened cheese.</title>
        <authorList>
            <consortium name="US DOE Joint Genome Institute (JGI-PGF)"/>
            <person name="Walter F."/>
            <person name="Albersmeier A."/>
            <person name="Kalinowski J."/>
            <person name="Ruckert C."/>
        </authorList>
    </citation>
    <scope>NUCLEOTIDE SEQUENCE</scope>
    <source>
        <strain evidence="10">CGMCC 1.15454</strain>
    </source>
</reference>
<dbReference type="InterPro" id="IPR000515">
    <property type="entry name" value="MetI-like"/>
</dbReference>
<evidence type="ECO:0000259" key="9">
    <source>
        <dbReference type="PROSITE" id="PS50928"/>
    </source>
</evidence>
<feature type="transmembrane region" description="Helical" evidence="7">
    <location>
        <begin position="131"/>
        <end position="153"/>
    </location>
</feature>
<dbReference type="PANTHER" id="PTHR30193:SF37">
    <property type="entry name" value="INNER MEMBRANE ABC TRANSPORTER PERMEASE PROTEIN YCJO"/>
    <property type="match status" value="1"/>
</dbReference>
<feature type="domain" description="ABC transmembrane type-1" evidence="9">
    <location>
        <begin position="93"/>
        <end position="303"/>
    </location>
</feature>
<dbReference type="SUPFAM" id="SSF161098">
    <property type="entry name" value="MetI-like"/>
    <property type="match status" value="1"/>
</dbReference>
<comment type="similarity">
    <text evidence="7">Belongs to the binding-protein-dependent transport system permease family.</text>
</comment>
<dbReference type="GO" id="GO:0005886">
    <property type="term" value="C:plasma membrane"/>
    <property type="evidence" value="ECO:0007669"/>
    <property type="project" value="UniProtKB-SubCell"/>
</dbReference>
<evidence type="ECO:0000256" key="6">
    <source>
        <dbReference type="ARBA" id="ARBA00023136"/>
    </source>
</evidence>
<dbReference type="InterPro" id="IPR035906">
    <property type="entry name" value="MetI-like_sf"/>
</dbReference>
<gene>
    <name evidence="10" type="ORF">GCM10011409_07940</name>
</gene>
<feature type="region of interest" description="Disordered" evidence="8">
    <location>
        <begin position="1"/>
        <end position="21"/>
    </location>
</feature>
<sequence>MEVPVKSMEPQPKPKPKIKPDNRKSVNWTPWVFITPHLLIFSVFFLVPIIYGIYISFTSWDLIGKADFVGLANYKEILFQKDSSFYTQFHNGFKNTFIFVILSVPGCIIVPLLLASALNAKPRFHKFFQSIFYMPTLFSISAVVIIWTLMFNVNQGPINNFLGESILWTSTQPYAWAAIVILTVWWCIGGNMIIYQAALNGVPRDLYEAASIDGANAVQKFFKITLPSIRGPILYTVVITTIAQFNVYGQPLMLTGGGPADSTRVLLMDIQQNAFGSGQPIAGIASAMAIILGLCIMVVTFIQFLLLRNKE</sequence>
<accession>A0A9W5X4C2</accession>
<reference evidence="10" key="2">
    <citation type="submission" date="2020-09" db="EMBL/GenBank/DDBJ databases">
        <authorList>
            <person name="Sun Q."/>
            <person name="Zhou Y."/>
        </authorList>
    </citation>
    <scope>NUCLEOTIDE SEQUENCE</scope>
    <source>
        <strain evidence="10">CGMCC 1.15454</strain>
    </source>
</reference>
<dbReference type="GO" id="GO:0055085">
    <property type="term" value="P:transmembrane transport"/>
    <property type="evidence" value="ECO:0007669"/>
    <property type="project" value="InterPro"/>
</dbReference>
<evidence type="ECO:0000256" key="7">
    <source>
        <dbReference type="RuleBase" id="RU363032"/>
    </source>
</evidence>
<organism evidence="10 11">
    <name type="scientific">Lentibacillus populi</name>
    <dbReference type="NCBI Taxonomy" id="1827502"/>
    <lineage>
        <taxon>Bacteria</taxon>
        <taxon>Bacillati</taxon>
        <taxon>Bacillota</taxon>
        <taxon>Bacilli</taxon>
        <taxon>Bacillales</taxon>
        <taxon>Bacillaceae</taxon>
        <taxon>Lentibacillus</taxon>
    </lineage>
</organism>
<feature type="transmembrane region" description="Helical" evidence="7">
    <location>
        <begin position="97"/>
        <end position="119"/>
    </location>
</feature>
<feature type="transmembrane region" description="Helical" evidence="7">
    <location>
        <begin position="281"/>
        <end position="307"/>
    </location>
</feature>
<protein>
    <submittedName>
        <fullName evidence="10">ABC transporter permease</fullName>
    </submittedName>
</protein>
<feature type="transmembrane region" description="Helical" evidence="7">
    <location>
        <begin position="173"/>
        <end position="194"/>
    </location>
</feature>
<keyword evidence="6 7" id="KW-0472">Membrane</keyword>
<evidence type="ECO:0000313" key="11">
    <source>
        <dbReference type="Proteomes" id="UP000621492"/>
    </source>
</evidence>
<feature type="transmembrane region" description="Helical" evidence="7">
    <location>
        <begin position="232"/>
        <end position="249"/>
    </location>
</feature>
<dbReference type="AlphaFoldDB" id="A0A9W5X4C2"/>
<keyword evidence="2 7" id="KW-0813">Transport</keyword>
<evidence type="ECO:0000256" key="2">
    <source>
        <dbReference type="ARBA" id="ARBA00022448"/>
    </source>
</evidence>
<evidence type="ECO:0000256" key="8">
    <source>
        <dbReference type="SAM" id="MobiDB-lite"/>
    </source>
</evidence>
<keyword evidence="4 7" id="KW-0812">Transmembrane</keyword>
<dbReference type="InterPro" id="IPR051393">
    <property type="entry name" value="ABC_transporter_permease"/>
</dbReference>
<dbReference type="Gene3D" id="1.10.3720.10">
    <property type="entry name" value="MetI-like"/>
    <property type="match status" value="1"/>
</dbReference>
<feature type="transmembrane region" description="Helical" evidence="7">
    <location>
        <begin position="31"/>
        <end position="54"/>
    </location>
</feature>
<evidence type="ECO:0000256" key="3">
    <source>
        <dbReference type="ARBA" id="ARBA00022475"/>
    </source>
</evidence>
<keyword evidence="5 7" id="KW-1133">Transmembrane helix</keyword>
<dbReference type="PANTHER" id="PTHR30193">
    <property type="entry name" value="ABC TRANSPORTER PERMEASE PROTEIN"/>
    <property type="match status" value="1"/>
</dbReference>
<evidence type="ECO:0000256" key="1">
    <source>
        <dbReference type="ARBA" id="ARBA00004651"/>
    </source>
</evidence>
<dbReference type="CDD" id="cd06261">
    <property type="entry name" value="TM_PBP2"/>
    <property type="match status" value="1"/>
</dbReference>
<keyword evidence="3" id="KW-1003">Cell membrane</keyword>
<dbReference type="EMBL" id="BMJD01000003">
    <property type="protein sequence ID" value="GGB32913.1"/>
    <property type="molecule type" value="Genomic_DNA"/>
</dbReference>